<evidence type="ECO:0000313" key="3">
    <source>
        <dbReference type="Proteomes" id="UP000237968"/>
    </source>
</evidence>
<reference evidence="2 3" key="1">
    <citation type="submission" date="2018-03" db="EMBL/GenBank/DDBJ databases">
        <title>Draft Genome Sequences of the Obligatory Marine Myxobacteria Enhygromyxa salina SWB005.</title>
        <authorList>
            <person name="Poehlein A."/>
            <person name="Moghaddam J.A."/>
            <person name="Harms H."/>
            <person name="Alanjari M."/>
            <person name="Koenig G.M."/>
            <person name="Daniel R."/>
            <person name="Schaeberle T.F."/>
        </authorList>
    </citation>
    <scope>NUCLEOTIDE SEQUENCE [LARGE SCALE GENOMIC DNA]</scope>
    <source>
        <strain evidence="2 3">SWB005</strain>
    </source>
</reference>
<evidence type="ECO:0000313" key="2">
    <source>
        <dbReference type="EMBL" id="PRP97525.1"/>
    </source>
</evidence>
<dbReference type="PROSITE" id="PS51186">
    <property type="entry name" value="GNAT"/>
    <property type="match status" value="1"/>
</dbReference>
<proteinExistence type="predicted"/>
<name>A0A2S9XXD0_9BACT</name>
<keyword evidence="3" id="KW-1185">Reference proteome</keyword>
<dbReference type="Gene3D" id="3.40.630.30">
    <property type="match status" value="1"/>
</dbReference>
<organism evidence="2 3">
    <name type="scientific">Enhygromyxa salina</name>
    <dbReference type="NCBI Taxonomy" id="215803"/>
    <lineage>
        <taxon>Bacteria</taxon>
        <taxon>Pseudomonadati</taxon>
        <taxon>Myxococcota</taxon>
        <taxon>Polyangia</taxon>
        <taxon>Nannocystales</taxon>
        <taxon>Nannocystaceae</taxon>
        <taxon>Enhygromyxa</taxon>
    </lineage>
</organism>
<protein>
    <recommendedName>
        <fullName evidence="1">N-acetyltransferase domain-containing protein</fullName>
    </recommendedName>
</protein>
<dbReference type="GO" id="GO:0016747">
    <property type="term" value="F:acyltransferase activity, transferring groups other than amino-acyl groups"/>
    <property type="evidence" value="ECO:0007669"/>
    <property type="project" value="InterPro"/>
</dbReference>
<gene>
    <name evidence="2" type="ORF">ENSA5_33220</name>
</gene>
<feature type="domain" description="N-acetyltransferase" evidence="1">
    <location>
        <begin position="114"/>
        <end position="251"/>
    </location>
</feature>
<dbReference type="EMBL" id="PVNK01000153">
    <property type="protein sequence ID" value="PRP97525.1"/>
    <property type="molecule type" value="Genomic_DNA"/>
</dbReference>
<dbReference type="SUPFAM" id="SSF55729">
    <property type="entry name" value="Acyl-CoA N-acyltransferases (Nat)"/>
    <property type="match status" value="1"/>
</dbReference>
<dbReference type="Pfam" id="PF00583">
    <property type="entry name" value="Acetyltransf_1"/>
    <property type="match status" value="1"/>
</dbReference>
<dbReference type="AlphaFoldDB" id="A0A2S9XXD0"/>
<sequence length="251" mass="27232">MERVLLDSVAREPDSEVIEGPDWMQVRTPSSLRPNHNKVIVARLPSREADDAVAAVAAEHASRGASHSWFVGPSSAPADLGKRLVDHGYSLMGPSLGMAREIGDEDLSMHIPGMTLRQVRTEVDIQDFASASATAWERGPQFRDTIADITRKALAKRAPTRSWIASLGGEIVATTHLRFLPDCGYLQGCAVVPARRREGIYRALVNHRLAVLRDAGLRVAVIFAAANTSGQGCKALGFSTICEGEFYEKTV</sequence>
<comment type="caution">
    <text evidence="2">The sequence shown here is derived from an EMBL/GenBank/DDBJ whole genome shotgun (WGS) entry which is preliminary data.</text>
</comment>
<dbReference type="CDD" id="cd04301">
    <property type="entry name" value="NAT_SF"/>
    <property type="match status" value="1"/>
</dbReference>
<dbReference type="InterPro" id="IPR000182">
    <property type="entry name" value="GNAT_dom"/>
</dbReference>
<dbReference type="InterPro" id="IPR016181">
    <property type="entry name" value="Acyl_CoA_acyltransferase"/>
</dbReference>
<accession>A0A2S9XXD0</accession>
<dbReference type="Proteomes" id="UP000237968">
    <property type="component" value="Unassembled WGS sequence"/>
</dbReference>
<evidence type="ECO:0000259" key="1">
    <source>
        <dbReference type="PROSITE" id="PS51186"/>
    </source>
</evidence>